<evidence type="ECO:0000256" key="2">
    <source>
        <dbReference type="ARBA" id="ARBA00008141"/>
    </source>
</evidence>
<feature type="transmembrane region" description="Helical" evidence="8">
    <location>
        <begin position="129"/>
        <end position="153"/>
    </location>
</feature>
<dbReference type="VEuPathDB" id="VectorBase:ADAC003624"/>
<evidence type="ECO:0000256" key="4">
    <source>
        <dbReference type="ARBA" id="ARBA00022889"/>
    </source>
</evidence>
<dbReference type="Pfam" id="PF04923">
    <property type="entry name" value="Ninjurin"/>
    <property type="match status" value="1"/>
</dbReference>
<feature type="transmembrane region" description="Helical" evidence="8">
    <location>
        <begin position="174"/>
        <end position="192"/>
    </location>
</feature>
<evidence type="ECO:0000256" key="3">
    <source>
        <dbReference type="ARBA" id="ARBA00022692"/>
    </source>
</evidence>
<reference evidence="9 11" key="1">
    <citation type="journal article" date="2010" name="BMC Genomics">
        <title>Combination of measures distinguishes pre-miRNAs from other stem-loops in the genome of the newly sequenced Anopheles darlingi.</title>
        <authorList>
            <person name="Mendes N.D."/>
            <person name="Freitas A.T."/>
            <person name="Vasconcelos A.T."/>
            <person name="Sagot M.F."/>
        </authorList>
    </citation>
    <scope>NUCLEOTIDE SEQUENCE</scope>
</reference>
<evidence type="ECO:0000256" key="1">
    <source>
        <dbReference type="ARBA" id="ARBA00004141"/>
    </source>
</evidence>
<organism evidence="9">
    <name type="scientific">Anopheles darlingi</name>
    <name type="common">Mosquito</name>
    <dbReference type="NCBI Taxonomy" id="43151"/>
    <lineage>
        <taxon>Eukaryota</taxon>
        <taxon>Metazoa</taxon>
        <taxon>Ecdysozoa</taxon>
        <taxon>Arthropoda</taxon>
        <taxon>Hexapoda</taxon>
        <taxon>Insecta</taxon>
        <taxon>Pterygota</taxon>
        <taxon>Neoptera</taxon>
        <taxon>Endopterygota</taxon>
        <taxon>Diptera</taxon>
        <taxon>Nematocera</taxon>
        <taxon>Culicoidea</taxon>
        <taxon>Culicidae</taxon>
        <taxon>Anophelinae</taxon>
        <taxon>Anopheles</taxon>
    </lineage>
</organism>
<evidence type="ECO:0000256" key="5">
    <source>
        <dbReference type="ARBA" id="ARBA00022989"/>
    </source>
</evidence>
<gene>
    <name evidence="9" type="ORF">AND_003624</name>
</gene>
<dbReference type="PANTHER" id="PTHR12316:SF20">
    <property type="entry name" value="NINJURIN-A"/>
    <property type="match status" value="1"/>
</dbReference>
<feature type="compositionally biased region" description="Basic and acidic residues" evidence="7">
    <location>
        <begin position="1"/>
        <end position="12"/>
    </location>
</feature>
<dbReference type="AlphaFoldDB" id="W5JMT4"/>
<name>W5JMT4_ANODA</name>
<comment type="similarity">
    <text evidence="2">Belongs to the ninjurin family.</text>
</comment>
<keyword evidence="3 8" id="KW-0812">Transmembrane</keyword>
<dbReference type="EnsemblMetazoa" id="ADAC003624-RA">
    <property type="protein sequence ID" value="ADAC003624-PA"/>
    <property type="gene ID" value="ADAC003624"/>
</dbReference>
<feature type="compositionally biased region" description="Basic and acidic residues" evidence="7">
    <location>
        <begin position="51"/>
        <end position="87"/>
    </location>
</feature>
<dbReference type="HOGENOM" id="CLU_1235951_0_0_1"/>
<dbReference type="GO" id="GO:0042246">
    <property type="term" value="P:tissue regeneration"/>
    <property type="evidence" value="ECO:0007669"/>
    <property type="project" value="InterPro"/>
</dbReference>
<evidence type="ECO:0000256" key="7">
    <source>
        <dbReference type="SAM" id="MobiDB-lite"/>
    </source>
</evidence>
<dbReference type="VEuPathDB" id="VectorBase:ADAR2_009676"/>
<dbReference type="GO" id="GO:0007155">
    <property type="term" value="P:cell adhesion"/>
    <property type="evidence" value="ECO:0007669"/>
    <property type="project" value="UniProtKB-KW"/>
</dbReference>
<comment type="subcellular location">
    <subcellularLocation>
        <location evidence="1">Membrane</location>
        <topology evidence="1">Multi-pass membrane protein</topology>
    </subcellularLocation>
</comment>
<dbReference type="EMBL" id="ADMH02000937">
    <property type="protein sequence ID" value="ETN64628.1"/>
    <property type="molecule type" value="Genomic_DNA"/>
</dbReference>
<reference evidence="9" key="3">
    <citation type="journal article" date="2013" name="Nucleic Acids Res.">
        <title>The genome of Anopheles darlingi, the main neotropical malaria vector.</title>
        <authorList>
            <person name="Marinotti O."/>
            <person name="Cerqueira G.C."/>
            <person name="de Almeida L.G."/>
            <person name="Ferro M.I."/>
            <person name="Loreto E.L."/>
            <person name="Zaha A."/>
            <person name="Teixeira S.M."/>
            <person name="Wespiser A.R."/>
            <person name="Almeida E Silva A."/>
            <person name="Schlindwein A.D."/>
            <person name="Pacheco A.C."/>
            <person name="Silva A.L."/>
            <person name="Graveley B.R."/>
            <person name="Walenz B.P."/>
            <person name="Lima Bde A."/>
            <person name="Ribeiro C.A."/>
            <person name="Nunes-Silva C.G."/>
            <person name="de Carvalho C.R."/>
            <person name="Soares C.M."/>
            <person name="de Menezes C.B."/>
            <person name="Matiolli C."/>
            <person name="Caffrey D."/>
            <person name="Araujo D.A."/>
            <person name="de Oliveira D.M."/>
            <person name="Golenbock D."/>
            <person name="Grisard E.C."/>
            <person name="Fantinatti-Garboggini F."/>
            <person name="de Carvalho F.M."/>
            <person name="Barcellos F.G."/>
            <person name="Prosdocimi F."/>
            <person name="May G."/>
            <person name="Azevedo Junior G.M."/>
            <person name="Guimaraes G.M."/>
            <person name="Goldman G.H."/>
            <person name="Padilha I.Q."/>
            <person name="Batista Jda S."/>
            <person name="Ferro J.A."/>
            <person name="Ribeiro J.M."/>
            <person name="Fietto J.L."/>
            <person name="Dabbas K.M."/>
            <person name="Cerdeira L."/>
            <person name="Agnez-Lima L.F."/>
            <person name="Brocchi M."/>
            <person name="de Carvalho M.O."/>
            <person name="Teixeira Mde M."/>
            <person name="Diniz Maia Mde M."/>
            <person name="Goldman M.H."/>
            <person name="Cruz Schneider M.P."/>
            <person name="Felipe M.S."/>
            <person name="Hungria M."/>
            <person name="Nicolas M.F."/>
            <person name="Pereira M."/>
            <person name="Montes M.A."/>
            <person name="Cantao M.E."/>
            <person name="Vincentz M."/>
            <person name="Rafael M.S."/>
            <person name="Silverman N."/>
            <person name="Stoco P.H."/>
            <person name="Souza R.C."/>
            <person name="Vicentini R."/>
            <person name="Gazzinelli R.T."/>
            <person name="Neves Rde O."/>
            <person name="Silva R."/>
            <person name="Astolfi-Filho S."/>
            <person name="Maciel T.E."/>
            <person name="Urmenyi T.P."/>
            <person name="Tadei W.P."/>
            <person name="Camargo E.P."/>
            <person name="de Vasconcelos A.T."/>
        </authorList>
    </citation>
    <scope>NUCLEOTIDE SEQUENCE</scope>
</reference>
<keyword evidence="6 8" id="KW-0472">Membrane</keyword>
<evidence type="ECO:0000313" key="10">
    <source>
        <dbReference type="EnsemblMetazoa" id="ADAC003624-PA"/>
    </source>
</evidence>
<evidence type="ECO:0000313" key="9">
    <source>
        <dbReference type="EMBL" id="ETN64628.1"/>
    </source>
</evidence>
<reference evidence="9" key="2">
    <citation type="submission" date="2010-05" db="EMBL/GenBank/DDBJ databases">
        <authorList>
            <person name="Almeida L.G."/>
            <person name="Nicolas M.F."/>
            <person name="Souza R.C."/>
            <person name="Vasconcelos A.T.R."/>
        </authorList>
    </citation>
    <scope>NUCLEOTIDE SEQUENCE</scope>
</reference>
<sequence length="224" mass="24956">MVEDATPKDKHLQIPIEPEGDDEDDDFGSILESETGDIGFETRQVSQHTSYTEEKRMLLHPSTKESEPTPRKDNDAATTGKVEREQTQSELSSFVQKKSFAQNMMDIALLSANTNQLRYVMDLGDKHPYYGTSLSLIILSLFMQVVVGLAMLYCNRYNIRNKGEMKRATHVNNLSVVGVFMVTLINVFISTFNGSQVQIVGDPTATSPTSPTINVSNDVGIDTW</sequence>
<accession>W5JMT4</accession>
<feature type="compositionally biased region" description="Acidic residues" evidence="7">
    <location>
        <begin position="18"/>
        <end position="27"/>
    </location>
</feature>
<keyword evidence="4" id="KW-0130">Cell adhesion</keyword>
<keyword evidence="11" id="KW-1185">Reference proteome</keyword>
<protein>
    <submittedName>
        <fullName evidence="9">Ninjurin a</fullName>
    </submittedName>
</protein>
<dbReference type="GO" id="GO:0016020">
    <property type="term" value="C:membrane"/>
    <property type="evidence" value="ECO:0007669"/>
    <property type="project" value="UniProtKB-SubCell"/>
</dbReference>
<dbReference type="Proteomes" id="UP000000673">
    <property type="component" value="Unassembled WGS sequence"/>
</dbReference>
<proteinExistence type="inferred from homology"/>
<reference evidence="10" key="4">
    <citation type="submission" date="2015-06" db="UniProtKB">
        <authorList>
            <consortium name="EnsemblMetazoa"/>
        </authorList>
    </citation>
    <scope>IDENTIFICATION</scope>
</reference>
<dbReference type="InterPro" id="IPR007007">
    <property type="entry name" value="Ninjurin"/>
</dbReference>
<feature type="region of interest" description="Disordered" evidence="7">
    <location>
        <begin position="1"/>
        <end position="90"/>
    </location>
</feature>
<evidence type="ECO:0000256" key="8">
    <source>
        <dbReference type="SAM" id="Phobius"/>
    </source>
</evidence>
<evidence type="ECO:0000313" key="11">
    <source>
        <dbReference type="Proteomes" id="UP000000673"/>
    </source>
</evidence>
<keyword evidence="5 8" id="KW-1133">Transmembrane helix</keyword>
<dbReference type="PANTHER" id="PTHR12316">
    <property type="entry name" value="NINJURIN-RELATED"/>
    <property type="match status" value="1"/>
</dbReference>
<dbReference type="eggNOG" id="ENOG502S12Z">
    <property type="taxonomic scope" value="Eukaryota"/>
</dbReference>
<evidence type="ECO:0000256" key="6">
    <source>
        <dbReference type="ARBA" id="ARBA00023136"/>
    </source>
</evidence>